<evidence type="ECO:0000259" key="8">
    <source>
        <dbReference type="PROSITE" id="PS50011"/>
    </source>
</evidence>
<gene>
    <name evidence="9" type="primary">A02g504620.1_BraROA</name>
    <name evidence="9" type="ORF">IGI04_006541</name>
</gene>
<evidence type="ECO:0000256" key="5">
    <source>
        <dbReference type="ARBA" id="ARBA00022840"/>
    </source>
</evidence>
<evidence type="ECO:0000256" key="3">
    <source>
        <dbReference type="ARBA" id="ARBA00022741"/>
    </source>
</evidence>
<dbReference type="PANTHER" id="PTHR47987:SF5">
    <property type="entry name" value="PROTEIN KINASE DOMAIN-CONTAINING PROTEIN"/>
    <property type="match status" value="1"/>
</dbReference>
<dbReference type="InterPro" id="IPR006016">
    <property type="entry name" value="UspA"/>
</dbReference>
<keyword evidence="1" id="KW-0723">Serine/threonine-protein kinase</keyword>
<dbReference type="InterPro" id="IPR011009">
    <property type="entry name" value="Kinase-like_dom_sf"/>
</dbReference>
<feature type="binding site" evidence="6">
    <location>
        <position position="401"/>
    </location>
    <ligand>
        <name>ATP</name>
        <dbReference type="ChEBI" id="CHEBI:30616"/>
    </ligand>
</feature>
<accession>A0ABQ7NH63</accession>
<feature type="region of interest" description="Disordered" evidence="7">
    <location>
        <begin position="164"/>
        <end position="188"/>
    </location>
</feature>
<feature type="compositionally biased region" description="Polar residues" evidence="7">
    <location>
        <begin position="243"/>
        <end position="254"/>
    </location>
</feature>
<keyword evidence="10" id="KW-1185">Reference proteome</keyword>
<dbReference type="EMBL" id="JADBGQ010000002">
    <property type="protein sequence ID" value="KAG5410223.1"/>
    <property type="molecule type" value="Genomic_DNA"/>
</dbReference>
<dbReference type="PANTHER" id="PTHR47987">
    <property type="entry name" value="OS08G0249100 PROTEIN"/>
    <property type="match status" value="1"/>
</dbReference>
<keyword evidence="3 6" id="KW-0547">Nucleotide-binding</keyword>
<dbReference type="InterPro" id="IPR008271">
    <property type="entry name" value="Ser/Thr_kinase_AS"/>
</dbReference>
<evidence type="ECO:0000256" key="7">
    <source>
        <dbReference type="SAM" id="MobiDB-lite"/>
    </source>
</evidence>
<dbReference type="InterPro" id="IPR046958">
    <property type="entry name" value="RBK1/2/STUNTED"/>
</dbReference>
<dbReference type="Gene3D" id="1.10.510.10">
    <property type="entry name" value="Transferase(Phosphotransferase) domain 1"/>
    <property type="match status" value="1"/>
</dbReference>
<organism evidence="9 10">
    <name type="scientific">Brassica rapa subsp. trilocularis</name>
    <dbReference type="NCBI Taxonomy" id="1813537"/>
    <lineage>
        <taxon>Eukaryota</taxon>
        <taxon>Viridiplantae</taxon>
        <taxon>Streptophyta</taxon>
        <taxon>Embryophyta</taxon>
        <taxon>Tracheophyta</taxon>
        <taxon>Spermatophyta</taxon>
        <taxon>Magnoliopsida</taxon>
        <taxon>eudicotyledons</taxon>
        <taxon>Gunneridae</taxon>
        <taxon>Pentapetalae</taxon>
        <taxon>rosids</taxon>
        <taxon>malvids</taxon>
        <taxon>Brassicales</taxon>
        <taxon>Brassicaceae</taxon>
        <taxon>Brassiceae</taxon>
        <taxon>Brassica</taxon>
    </lineage>
</organism>
<evidence type="ECO:0000256" key="6">
    <source>
        <dbReference type="PROSITE-ProRule" id="PRU10141"/>
    </source>
</evidence>
<evidence type="ECO:0000256" key="2">
    <source>
        <dbReference type="ARBA" id="ARBA00022679"/>
    </source>
</evidence>
<reference evidence="9 10" key="1">
    <citation type="submission" date="2021-03" db="EMBL/GenBank/DDBJ databases">
        <authorList>
            <person name="King G.J."/>
            <person name="Bancroft I."/>
            <person name="Baten A."/>
            <person name="Bloomfield J."/>
            <person name="Borpatragohain P."/>
            <person name="He Z."/>
            <person name="Irish N."/>
            <person name="Irwin J."/>
            <person name="Liu K."/>
            <person name="Mauleon R.P."/>
            <person name="Moore J."/>
            <person name="Morris R."/>
            <person name="Ostergaard L."/>
            <person name="Wang B."/>
            <person name="Wells R."/>
        </authorList>
    </citation>
    <scope>NUCLEOTIDE SEQUENCE [LARGE SCALE GENOMIC DNA]</scope>
    <source>
        <strain evidence="9">R-o-18</strain>
        <tissue evidence="9">Leaf</tissue>
    </source>
</reference>
<dbReference type="PROSITE" id="PS50011">
    <property type="entry name" value="PROTEIN_KINASE_DOM"/>
    <property type="match status" value="1"/>
</dbReference>
<evidence type="ECO:0000256" key="1">
    <source>
        <dbReference type="ARBA" id="ARBA00022527"/>
    </source>
</evidence>
<name>A0ABQ7NH63_BRACM</name>
<feature type="domain" description="Protein kinase" evidence="8">
    <location>
        <begin position="373"/>
        <end position="683"/>
    </location>
</feature>
<comment type="caution">
    <text evidence="9">The sequence shown here is derived from an EMBL/GenBank/DDBJ whole genome shotgun (WGS) entry which is preliminary data.</text>
</comment>
<dbReference type="Pfam" id="PF00582">
    <property type="entry name" value="Usp"/>
    <property type="match status" value="1"/>
</dbReference>
<dbReference type="SMART" id="SM00220">
    <property type="entry name" value="S_TKc"/>
    <property type="match status" value="1"/>
</dbReference>
<sequence>MIQRSSVEEGEGGRTILVGVKLDAPSRELLTWALVKVAEPGDTVIALHILGNEIVKNSSLLSLVKTFDSVLDVYEGFCNLKQVDLKLKLCRGDSARKIIAREARSFCAWKVIVGVSKTHHAIRSSASLAKYLAKKLPKECWVHAVNNGKVVFQREGSPPSLAINHSQEVPGRSPLGQGREPVAKSRLEHGKEDVRRNTLLSVLQRSVTLSTPTRVVSHCEEDQSCGQSLQQALEAARFESCSVCGSDSLSPNDTRTPKELSRDDDESHKAKEIVPVKGLEELVRKQAEPIPGWPLLRRAFSSTGQPITTHKQIPVAQWALKLPPRNIKQIGYDSSPDNSPRKLPEELERLYKRFSSTCQFFKYKELVSVTSDFSPDNFIGIGGSSRVYRGSLSNGREVAVKILKQTEDVLNDFVAEIDIITTLHHKNIISLLGFCVEDKNLLLVYNYLSRGSLEENLHGTFFNQLLRFYYDQGSKQKCLVPNSGSRKDMLAFQWRERYKVAVGVAEALDYLHNSASQPVIHRDVKSSNILLSDDFEPQLSDFGLARWASISTTHIVCSDVAGTFGYGRVLYLAPEYFMYGKVNDKIDVYAFGVVLLELLSGRKPISSGCPKGQESLVMWAKPILEDGKYSQLLDPSLRDNKNNNGDQMQRMVLAATLCIRRSPQARPKMSSILKLLKGDEDTLKWAMQQVSSSSEESEMLEDEQSQRSDLQSHLNLALLDVEDDSISMGSFEQGVSVEEYIKGRTSRSSSFD</sequence>
<dbReference type="InterPro" id="IPR001245">
    <property type="entry name" value="Ser-Thr/Tyr_kinase_cat_dom"/>
</dbReference>
<evidence type="ECO:0000313" key="9">
    <source>
        <dbReference type="EMBL" id="KAG5410223.1"/>
    </source>
</evidence>
<proteinExistence type="predicted"/>
<keyword evidence="5 6" id="KW-0067">ATP-binding</keyword>
<dbReference type="Proteomes" id="UP000823674">
    <property type="component" value="Chromosome A02"/>
</dbReference>
<feature type="region of interest" description="Disordered" evidence="7">
    <location>
        <begin position="689"/>
        <end position="708"/>
    </location>
</feature>
<dbReference type="PROSITE" id="PS00108">
    <property type="entry name" value="PROTEIN_KINASE_ST"/>
    <property type="match status" value="1"/>
</dbReference>
<evidence type="ECO:0000256" key="4">
    <source>
        <dbReference type="ARBA" id="ARBA00022777"/>
    </source>
</evidence>
<feature type="region of interest" description="Disordered" evidence="7">
    <location>
        <begin position="243"/>
        <end position="269"/>
    </location>
</feature>
<dbReference type="InterPro" id="IPR017441">
    <property type="entry name" value="Protein_kinase_ATP_BS"/>
</dbReference>
<dbReference type="PROSITE" id="PS00107">
    <property type="entry name" value="PROTEIN_KINASE_ATP"/>
    <property type="match status" value="1"/>
</dbReference>
<evidence type="ECO:0000313" key="10">
    <source>
        <dbReference type="Proteomes" id="UP000823674"/>
    </source>
</evidence>
<keyword evidence="2" id="KW-0808">Transferase</keyword>
<dbReference type="SUPFAM" id="SSF56112">
    <property type="entry name" value="Protein kinase-like (PK-like)"/>
    <property type="match status" value="1"/>
</dbReference>
<dbReference type="Gene3D" id="3.30.200.20">
    <property type="entry name" value="Phosphorylase Kinase, domain 1"/>
    <property type="match status" value="1"/>
</dbReference>
<feature type="compositionally biased region" description="Basic and acidic residues" evidence="7">
    <location>
        <begin position="255"/>
        <end position="269"/>
    </location>
</feature>
<keyword evidence="4" id="KW-0418">Kinase</keyword>
<dbReference type="InterPro" id="IPR000719">
    <property type="entry name" value="Prot_kinase_dom"/>
</dbReference>
<protein>
    <recommendedName>
        <fullName evidence="8">Protein kinase domain-containing protein</fullName>
    </recommendedName>
</protein>
<dbReference type="CDD" id="cd00293">
    <property type="entry name" value="USP-like"/>
    <property type="match status" value="1"/>
</dbReference>
<dbReference type="Pfam" id="PF07714">
    <property type="entry name" value="PK_Tyr_Ser-Thr"/>
    <property type="match status" value="1"/>
</dbReference>